<proteinExistence type="inferred from homology"/>
<evidence type="ECO:0000256" key="1">
    <source>
        <dbReference type="ARBA" id="ARBA00001946"/>
    </source>
</evidence>
<dbReference type="PROSITE" id="PS00723">
    <property type="entry name" value="POLYPRENYL_SYNTHASE_1"/>
    <property type="match status" value="1"/>
</dbReference>
<dbReference type="PROSITE" id="PS00444">
    <property type="entry name" value="POLYPRENYL_SYNTHASE_2"/>
    <property type="match status" value="1"/>
</dbReference>
<comment type="caution">
    <text evidence="7">The sequence shown here is derived from an EMBL/GenBank/DDBJ whole genome shotgun (WGS) entry which is preliminary data.</text>
</comment>
<evidence type="ECO:0000313" key="7">
    <source>
        <dbReference type="EMBL" id="MCW7553902.1"/>
    </source>
</evidence>
<dbReference type="CDD" id="cd00685">
    <property type="entry name" value="Trans_IPPS_HT"/>
    <property type="match status" value="1"/>
</dbReference>
<evidence type="ECO:0000256" key="2">
    <source>
        <dbReference type="ARBA" id="ARBA00006706"/>
    </source>
</evidence>
<dbReference type="Pfam" id="PF00348">
    <property type="entry name" value="polyprenyl_synt"/>
    <property type="match status" value="1"/>
</dbReference>
<dbReference type="EC" id="2.5.1.90" evidence="7"/>
<evidence type="ECO:0000256" key="3">
    <source>
        <dbReference type="ARBA" id="ARBA00022679"/>
    </source>
</evidence>
<dbReference type="Proteomes" id="UP001209854">
    <property type="component" value="Unassembled WGS sequence"/>
</dbReference>
<dbReference type="InterPro" id="IPR000092">
    <property type="entry name" value="Polyprenyl_synt"/>
</dbReference>
<keyword evidence="3 6" id="KW-0808">Transferase</keyword>
<dbReference type="Gene3D" id="1.10.600.10">
    <property type="entry name" value="Farnesyl Diphosphate Synthase"/>
    <property type="match status" value="1"/>
</dbReference>
<evidence type="ECO:0000256" key="5">
    <source>
        <dbReference type="ARBA" id="ARBA00022842"/>
    </source>
</evidence>
<dbReference type="SFLD" id="SFLDS00005">
    <property type="entry name" value="Isoprenoid_Synthase_Type_I"/>
    <property type="match status" value="1"/>
</dbReference>
<dbReference type="InterPro" id="IPR033749">
    <property type="entry name" value="Polyprenyl_synt_CS"/>
</dbReference>
<dbReference type="NCBIfam" id="NF008140">
    <property type="entry name" value="PRK10888.1"/>
    <property type="match status" value="1"/>
</dbReference>
<comment type="similarity">
    <text evidence="2 6">Belongs to the FPP/GGPP synthase family.</text>
</comment>
<comment type="cofactor">
    <cofactor evidence="1">
        <name>Mg(2+)</name>
        <dbReference type="ChEBI" id="CHEBI:18420"/>
    </cofactor>
</comment>
<keyword evidence="5" id="KW-0460">Magnesium</keyword>
<evidence type="ECO:0000256" key="4">
    <source>
        <dbReference type="ARBA" id="ARBA00022723"/>
    </source>
</evidence>
<dbReference type="EMBL" id="JAPFCC010000001">
    <property type="protein sequence ID" value="MCW7553902.1"/>
    <property type="molecule type" value="Genomic_DNA"/>
</dbReference>
<dbReference type="RefSeq" id="WP_262563641.1">
    <property type="nucleotide sequence ID" value="NZ_JAPFCC010000001.1"/>
</dbReference>
<evidence type="ECO:0000313" key="8">
    <source>
        <dbReference type="Proteomes" id="UP001209854"/>
    </source>
</evidence>
<sequence length="331" mass="36309">MPDRKQPSFQAVVRDDFALVDQCIREQLHSDVVLVSKIGQYIIQSGGKRLRPLLVLLTANACGYNARGHNAKNHIPLAAVIEFLHTATLLHDDVVDQSDLRRGRDTANALWGNAPSILVGDFLYSRAFQMMVSLDNMRLLNVLANATNVIAEGEVMQLMNINDSSVTEAQYMEVIRCKTAMLFEASTQTAAILSGQDRKTEQALCDYGNHLGMAFQLVDDLLDYTGDAEAMGKNLGDDLAEGKPTLPLIFTLSEGKPEQKELVRQAIEEGNGLDNMDAIISAVRDCGALDYTAQRAQEQAQKAIASLSALPESPYRSAMEELANFAVARTY</sequence>
<evidence type="ECO:0000256" key="6">
    <source>
        <dbReference type="RuleBase" id="RU004466"/>
    </source>
</evidence>
<name>A0ABT3MWZ1_9GAMM</name>
<accession>A0ABT3MWZ1</accession>
<keyword evidence="4" id="KW-0479">Metal-binding</keyword>
<organism evidence="7 8">
    <name type="scientific">Endozoicomonas gorgoniicola</name>
    <dbReference type="NCBI Taxonomy" id="1234144"/>
    <lineage>
        <taxon>Bacteria</taxon>
        <taxon>Pseudomonadati</taxon>
        <taxon>Pseudomonadota</taxon>
        <taxon>Gammaproteobacteria</taxon>
        <taxon>Oceanospirillales</taxon>
        <taxon>Endozoicomonadaceae</taxon>
        <taxon>Endozoicomonas</taxon>
    </lineage>
</organism>
<reference evidence="7 8" key="1">
    <citation type="submission" date="2022-10" db="EMBL/GenBank/DDBJ databases">
        <title>High-quality genome sequences of two octocoral-associated bacteria, Endozoicomonas euniceicola EF212 and Endozoicomonas gorgoniicola PS125.</title>
        <authorList>
            <person name="Chiou Y.-J."/>
            <person name="Chen Y.-H."/>
        </authorList>
    </citation>
    <scope>NUCLEOTIDE SEQUENCE [LARGE SCALE GENOMIC DNA]</scope>
    <source>
        <strain evidence="7 8">PS125</strain>
    </source>
</reference>
<dbReference type="SUPFAM" id="SSF48576">
    <property type="entry name" value="Terpenoid synthases"/>
    <property type="match status" value="1"/>
</dbReference>
<dbReference type="PANTHER" id="PTHR12001">
    <property type="entry name" value="GERANYLGERANYL PYROPHOSPHATE SYNTHASE"/>
    <property type="match status" value="1"/>
</dbReference>
<dbReference type="InterPro" id="IPR008949">
    <property type="entry name" value="Isoprenoid_synthase_dom_sf"/>
</dbReference>
<gene>
    <name evidence="7" type="primary">ispB</name>
    <name evidence="7" type="ORF">NX722_14965</name>
</gene>
<keyword evidence="8" id="KW-1185">Reference proteome</keyword>
<dbReference type="PANTHER" id="PTHR12001:SF69">
    <property type="entry name" value="ALL TRANS-POLYPRENYL-DIPHOSPHATE SYNTHASE PDSS1"/>
    <property type="match status" value="1"/>
</dbReference>
<protein>
    <submittedName>
        <fullName evidence="7">Octaprenyl diphosphate synthase</fullName>
        <ecNumber evidence="7">2.5.1.90</ecNumber>
    </submittedName>
</protein>
<dbReference type="GO" id="GO:0106350">
    <property type="term" value="F:all-trans-octaprenyl-diphosphate synthase activity"/>
    <property type="evidence" value="ECO:0007669"/>
    <property type="project" value="UniProtKB-EC"/>
</dbReference>